<proteinExistence type="predicted"/>
<keyword evidence="1" id="KW-0812">Transmembrane</keyword>
<feature type="transmembrane region" description="Helical" evidence="1">
    <location>
        <begin position="189"/>
        <end position="212"/>
    </location>
</feature>
<gene>
    <name evidence="2" type="ORF">E5353_16885</name>
</gene>
<comment type="caution">
    <text evidence="2">The sequence shown here is derived from an EMBL/GenBank/DDBJ whole genome shotgun (WGS) entry which is preliminary data.</text>
</comment>
<evidence type="ECO:0000256" key="1">
    <source>
        <dbReference type="SAM" id="Phobius"/>
    </source>
</evidence>
<dbReference type="AlphaFoldDB" id="A0A4S2CES8"/>
<feature type="transmembrane region" description="Helical" evidence="1">
    <location>
        <begin position="224"/>
        <end position="242"/>
    </location>
</feature>
<dbReference type="Proteomes" id="UP000309566">
    <property type="component" value="Unassembled WGS sequence"/>
</dbReference>
<organism evidence="2 3">
    <name type="scientific">Bacteroides caecimuris</name>
    <dbReference type="NCBI Taxonomy" id="1796613"/>
    <lineage>
        <taxon>Bacteria</taxon>
        <taxon>Pseudomonadati</taxon>
        <taxon>Bacteroidota</taxon>
        <taxon>Bacteroidia</taxon>
        <taxon>Bacteroidales</taxon>
        <taxon>Bacteroidaceae</taxon>
        <taxon>Bacteroides</taxon>
    </lineage>
</organism>
<accession>A0A4S2CES8</accession>
<protein>
    <submittedName>
        <fullName evidence="2">Acyltransferase</fullName>
    </submittedName>
</protein>
<reference evidence="2 3" key="1">
    <citation type="submission" date="2019-04" db="EMBL/GenBank/DDBJ databases">
        <title>Microbes associate with the intestines of laboratory mice.</title>
        <authorList>
            <person name="Navarre W."/>
            <person name="Wong E."/>
            <person name="Huang K."/>
            <person name="Tropini C."/>
            <person name="Ng K."/>
            <person name="Yu B."/>
        </authorList>
    </citation>
    <scope>NUCLEOTIDE SEQUENCE [LARGE SCALE GENOMIC DNA]</scope>
    <source>
        <strain evidence="2 3">NM63_1-25</strain>
    </source>
</reference>
<feature type="transmembrane region" description="Helical" evidence="1">
    <location>
        <begin position="107"/>
        <end position="125"/>
    </location>
</feature>
<keyword evidence="1" id="KW-1133">Transmembrane helix</keyword>
<dbReference type="EMBL" id="SRYX01000097">
    <property type="protein sequence ID" value="TGY26391.1"/>
    <property type="molecule type" value="Genomic_DNA"/>
</dbReference>
<feature type="transmembrane region" description="Helical" evidence="1">
    <location>
        <begin position="30"/>
        <end position="55"/>
    </location>
</feature>
<feature type="transmembrane region" description="Helical" evidence="1">
    <location>
        <begin position="249"/>
        <end position="265"/>
    </location>
</feature>
<evidence type="ECO:0000313" key="3">
    <source>
        <dbReference type="Proteomes" id="UP000309566"/>
    </source>
</evidence>
<feature type="transmembrane region" description="Helical" evidence="1">
    <location>
        <begin position="161"/>
        <end position="177"/>
    </location>
</feature>
<feature type="transmembrane region" description="Helical" evidence="1">
    <location>
        <begin position="137"/>
        <end position="155"/>
    </location>
</feature>
<keyword evidence="1" id="KW-0472">Membrane</keyword>
<dbReference type="GO" id="GO:0016746">
    <property type="term" value="F:acyltransferase activity"/>
    <property type="evidence" value="ECO:0007669"/>
    <property type="project" value="UniProtKB-KW"/>
</dbReference>
<keyword evidence="2" id="KW-0012">Acyltransferase</keyword>
<feature type="transmembrane region" description="Helical" evidence="1">
    <location>
        <begin position="67"/>
        <end position="87"/>
    </location>
</feature>
<evidence type="ECO:0000313" key="2">
    <source>
        <dbReference type="EMBL" id="TGY26391.1"/>
    </source>
</evidence>
<keyword evidence="2" id="KW-0808">Transferase</keyword>
<feature type="transmembrane region" description="Helical" evidence="1">
    <location>
        <begin position="285"/>
        <end position="310"/>
    </location>
</feature>
<name>A0A4S2CES8_9BACE</name>
<sequence length="332" mass="38391">MIVAHHYVVNSGLIRAQGPMMVYPTDANSLFLWTFGMWGKTGINCFLLITGYFMCTSTITLKKFLKLIFQIYLYKFLIFGIFVFSGYETFTLGRLVKLIMPVWGMNQNFTSCFLIFWLSIPFWNILIQNMTQRQHQYLLALLLGAYTILGSIPQFHIAFNYVTWFGVVYLISSYVRLYPHPVFEKVKLWGMVSILSIVMAIISMFSMVYMFGGSASQFFVSDSNKFFAVLVAVSSFLWFKGLGIPYNKWINLVGGSTFGVLLIHANSDAMRTWLWRDLIDCVGHYSLPIIDLVLYSTGTVCIIFTVCILIDRLRIKMVEVPFFRWYDNRLSK</sequence>